<dbReference type="EMBL" id="KT705246">
    <property type="protein sequence ID" value="ALL73665.1"/>
    <property type="molecule type" value="Genomic_DNA"/>
</dbReference>
<dbReference type="EMBL" id="MN366294">
    <property type="protein sequence ID" value="QOE75082.1"/>
    <property type="molecule type" value="Genomic_DNA"/>
</dbReference>
<evidence type="ECO:0000313" key="18">
    <source>
        <dbReference type="EMBL" id="ALL73708.1"/>
    </source>
</evidence>
<protein>
    <submittedName>
        <fullName evidence="1 3">U62</fullName>
    </submittedName>
    <submittedName>
        <fullName evidence="4">U62 protein</fullName>
    </submittedName>
</protein>
<evidence type="ECO:0000313" key="16">
    <source>
        <dbReference type="EMBL" id="ALL73690.1"/>
    </source>
</evidence>
<reference evidence="27" key="13">
    <citation type="submission" date="2019-09" db="EMBL/GenBank/DDBJ databases">
        <title>Viral gene subtyping and strain difference analysis among cases of hemorrhagic disease and asymptomatic viremia caused by elephant endotheliotropic herpesvirus type 1.</title>
        <authorList>
            <person name="Zong J."/>
            <person name="Latimer E.M."/>
            <person name="Heaggans S.Y."/>
            <person name="Richman L.K."/>
            <person name="Hayward G.S."/>
        </authorList>
    </citation>
    <scope>NUCLEOTIDE SEQUENCE</scope>
    <source>
        <strain evidence="27">NAP88</strain>
    </source>
</reference>
<evidence type="ECO:0000313" key="15">
    <source>
        <dbReference type="EMBL" id="ALL73686.1"/>
    </source>
</evidence>
<evidence type="ECO:0000313" key="9">
    <source>
        <dbReference type="EMBL" id="ALL73661.1"/>
    </source>
</evidence>
<dbReference type="EMBL" id="MN864073">
    <property type="protein sequence ID" value="QOI16661.1"/>
    <property type="molecule type" value="Genomic_DNA"/>
</dbReference>
<dbReference type="EMBL" id="KT705260">
    <property type="protein sequence ID" value="ALL73708.1"/>
    <property type="molecule type" value="Genomic_DNA"/>
</dbReference>
<evidence type="ECO:0000313" key="10">
    <source>
        <dbReference type="EMBL" id="ALL73665.1"/>
    </source>
</evidence>
<reference evidence="22" key="10">
    <citation type="submission" date="2019-08" db="EMBL/GenBank/DDBJ databases">
        <title>Annotated Complete DNA Sequences of Six EEHV1A Genomes from Lethal HD Cases in Young Asian Elephants from India.</title>
        <authorList>
            <person name="Krishnankutty S.P."/>
            <person name="Zachariah A."/>
            <person name="Maheswari U."/>
            <person name="Heaggans S.Y."/>
            <person name="Muraleedharan M."/>
            <person name="Velayutham D."/>
            <person name="Santhosh S."/>
            <person name="Hayward G.S."/>
        </authorList>
    </citation>
    <scope>NUCLEOTIDE SEQUENCE</scope>
    <source>
        <strain evidence="25">IP143 Kozhikode l</strain>
        <strain evidence="23">IP165 Thirunelli2</strain>
        <strain evidence="22">IP43 Chellama Vandalur</strain>
    </source>
</reference>
<reference evidence="29" key="9">
    <citation type="journal article" date="2017" name="PLoS ONE">
        <title>Identification of shedders of elephant endotheliotropic herpesviruses among Asian elephants (Elephas maximus) in Switzerland.</title>
        <authorList>
            <person name="Ackermann M."/>
            <person name="Hatt J.M."/>
            <person name="Schetle N."/>
            <person name="Steinmetz H."/>
        </authorList>
    </citation>
    <scope>NUCLEOTIDE SEQUENCE</scope>
    <source>
        <strain evidence="29">Umesh</strain>
    </source>
</reference>
<reference evidence="3" key="8">
    <citation type="journal article" date="2016" name="MSphere">
        <title>Comparison of the Gene Coding Contents and Other Unusual Features of the GC-Rich and AT-Rich Branch Probosciviruses.</title>
        <authorList>
            <person name="Ling P.D."/>
            <person name="Long S.Y."/>
            <person name="Zong J.C."/>
            <person name="Heaggans S.Y."/>
            <person name="Qin X."/>
            <person name="Hayward G.S."/>
        </authorList>
    </citation>
    <scope>NUCLEOTIDE SEQUENCE</scope>
    <source>
        <strain evidence="25">IP143 Kozhikode l</strain>
        <strain evidence="24">IP164 Muthanga2</strain>
        <strain evidence="23">IP165 Thirunelli2</strain>
        <strain evidence="22">IP43 Chellama Vandalur</strain>
        <strain evidence="3">Kimba NAP23</strain>
        <strain evidence="28">NAP81</strain>
        <strain evidence="27">NAP88</strain>
        <strain evidence="29">Umesh</strain>
    </source>
</reference>
<evidence type="ECO:0000313" key="25">
    <source>
        <dbReference type="EMBL" id="QOE75082.1"/>
    </source>
</evidence>
<dbReference type="EMBL" id="MN366293">
    <property type="protein sequence ID" value="QOE74961.1"/>
    <property type="molecule type" value="Genomic_DNA"/>
</dbReference>
<dbReference type="EMBL" id="MN524092">
    <property type="protein sequence ID" value="QPP19084.1"/>
    <property type="molecule type" value="Genomic_DNA"/>
</dbReference>
<evidence type="ECO:0000313" key="12">
    <source>
        <dbReference type="EMBL" id="ALL73673.1"/>
    </source>
</evidence>
<dbReference type="EMBL" id="KT705252">
    <property type="protein sequence ID" value="ALL73686.1"/>
    <property type="molecule type" value="Genomic_DNA"/>
</dbReference>
<evidence type="ECO:0000313" key="22">
    <source>
        <dbReference type="EMBL" id="QOE74725.1"/>
    </source>
</evidence>
<dbReference type="EMBL" id="KT705241">
    <property type="protein sequence ID" value="ALL73645.1"/>
    <property type="molecule type" value="Genomic_DNA"/>
</dbReference>
<accession>E2IKX5</accession>
<dbReference type="EMBL" id="MN366290">
    <property type="protein sequence ID" value="QOE74608.1"/>
    <property type="molecule type" value="Genomic_DNA"/>
</dbReference>
<evidence type="ECO:0000313" key="29">
    <source>
        <dbReference type="EMBL" id="WNZ34558.1"/>
    </source>
</evidence>
<reference evidence="5" key="6">
    <citation type="submission" date="2015-09" db="EMBL/GenBank/DDBJ databases">
        <title>Viral Gene Subtyping and Strain Difference Analysis among Thirty-Three Cases of Hemorrhagic Disease Caused by Elephant Endotheliotropic Herpesvirus Type 1 (EEHV1): Epidemiological Implications About the Origins, Sources and Transmission of These Viruses in Captive Elephant Populations.</title>
        <authorList>
            <person name="Zong J.-C."/>
            <person name="Latimer E."/>
            <person name="Heaggans S.Y."/>
            <person name="Richman L.K."/>
            <person name="Hayward G.S."/>
        </authorList>
    </citation>
    <scope>NUCLEOTIDE SEQUENCE</scope>
    <source>
        <strain evidence="19">European EP07</strain>
        <strain evidence="20">European EP14</strain>
        <strain evidence="5">North American NAP13</strain>
        <strain evidence="6">North American NAP15</strain>
        <strain evidence="7">North American NAP16</strain>
        <strain evidence="8">North American NAP17</strain>
        <strain evidence="9">North American NAP20</strain>
        <strain evidence="10">North American NAP21</strain>
        <strain evidence="11">North American NAP23</strain>
        <strain evidence="12">North American NAP24</strain>
        <strain evidence="13">North American NAP26</strain>
        <strain evidence="14">North American NAP29</strain>
        <strain evidence="15">North American NAP30</strain>
        <strain evidence="16">North American NAP31</strain>
        <strain evidence="17">North American NAP32</strain>
        <strain evidence="18">North American NAP43</strain>
    </source>
</reference>
<dbReference type="EMBL" id="KT705265">
    <property type="protein sequence ID" value="ALL73722.1"/>
    <property type="molecule type" value="Genomic_DNA"/>
</dbReference>
<dbReference type="EMBL" id="MN524073">
    <property type="protein sequence ID" value="QPP19053.1"/>
    <property type="molecule type" value="Genomic_DNA"/>
</dbReference>
<sequence length="88" mass="9646">MNDLIQSLKSYNVIIKDYAEYIKFLDSSTTGFGFVSTSVSKTKQTEEVCALFDCLGLECILDIKRAAGDLKDGRVPAQHDAVTQPADP</sequence>
<evidence type="ECO:0000313" key="3">
    <source>
        <dbReference type="EMBL" id="AGG16099.1"/>
    </source>
</evidence>
<dbReference type="EMBL" id="KT705264">
    <property type="protein sequence ID" value="ALL73718.1"/>
    <property type="molecule type" value="Genomic_DNA"/>
</dbReference>
<evidence type="ECO:0000313" key="7">
    <source>
        <dbReference type="EMBL" id="ALL73653.1"/>
    </source>
</evidence>
<organism evidence="1">
    <name type="scientific">Elephant endotheliotropic herpesvirus 1A</name>
    <dbReference type="NCBI Taxonomy" id="759753"/>
    <lineage>
        <taxon>Viruses</taxon>
        <taxon>Duplodnaviria</taxon>
        <taxon>Heunggongvirae</taxon>
        <taxon>Peploviricota</taxon>
        <taxon>Herviviricetes</taxon>
        <taxon>Herpesvirales</taxon>
        <taxon>Orthoherpesviridae</taxon>
        <taxon>Betaherpesvirinae</taxon>
        <taxon>Proboscivirus</taxon>
        <taxon>Proboscivirus elephantidbeta1</taxon>
        <taxon>Elephantid herpesvirus 1</taxon>
    </lineage>
</organism>
<evidence type="ECO:0000313" key="20">
    <source>
        <dbReference type="EMBL" id="ALL73722.1"/>
    </source>
</evidence>
<reference evidence="24" key="12">
    <citation type="submission" date="2019-08" db="EMBL/GenBank/DDBJ databases">
        <title>Annotated Complete DNA Sequences of Six EEHV1A Genomes from Lethal HD Cases in Young Asian Elephants in India.</title>
        <authorList>
            <person name="Krishnankutty S.P."/>
            <person name="Zachariah A."/>
            <person name="Maheswari U."/>
            <person name="Heaggans S.Y."/>
            <person name="Muraleedharan M."/>
            <person name="Velayutham D."/>
            <person name="Santhosh S."/>
            <person name="Hayward G.S."/>
        </authorList>
    </citation>
    <scope>NUCLEOTIDE SEQUENCE</scope>
    <source>
        <strain evidence="24">IP164 Muthanga2</strain>
    </source>
</reference>
<proteinExistence type="predicted"/>
<dbReference type="EMBL" id="KT705245">
    <property type="protein sequence ID" value="ALL73661.1"/>
    <property type="molecule type" value="Genomic_DNA"/>
</dbReference>
<dbReference type="EMBL" id="KM087788">
    <property type="protein sequence ID" value="AIH00804.1"/>
    <property type="molecule type" value="Genomic_DNA"/>
</dbReference>
<gene>
    <name evidence="3" type="primary">U62</name>
</gene>
<evidence type="ECO:0000313" key="24">
    <source>
        <dbReference type="EMBL" id="QOE74961.1"/>
    </source>
</evidence>
<evidence type="ECO:0000313" key="13">
    <source>
        <dbReference type="EMBL" id="ALL73678.1"/>
    </source>
</evidence>
<name>E2IKX5_ELHV1</name>
<evidence type="ECO:0000313" key="21">
    <source>
        <dbReference type="EMBL" id="QOE74608.1"/>
    </source>
</evidence>
<dbReference type="EMBL" id="KT705253">
    <property type="protein sequence ID" value="ALL73690.1"/>
    <property type="molecule type" value="Genomic_DNA"/>
</dbReference>
<evidence type="ECO:0000313" key="6">
    <source>
        <dbReference type="EMBL" id="ALL73649.1"/>
    </source>
</evidence>
<evidence type="ECO:0000313" key="26">
    <source>
        <dbReference type="EMBL" id="QOI16661.1"/>
    </source>
</evidence>
<dbReference type="EMBL" id="KT705243">
    <property type="protein sequence ID" value="ALL73653.1"/>
    <property type="molecule type" value="Genomic_DNA"/>
</dbReference>
<dbReference type="Proteomes" id="UP000157603">
    <property type="component" value="Segment"/>
</dbReference>
<reference evidence="26" key="15">
    <citation type="submission" date="2019-12" db="EMBL/GenBank/DDBJ databases">
        <title>Viral gene subtyping and strain difference analysis, among cases of hemorrhagic disease or asymptomatic viremia caused by elephant endotheliotropic herpesvirus type 1.</title>
        <authorList>
            <person name="Zong J.-C."/>
            <person name="Latimer E.M."/>
            <person name="Heaggans S.Y."/>
            <person name="Hayward G.S."/>
        </authorList>
    </citation>
    <scope>NUCLEOTIDE SEQUENCE</scope>
    <source>
        <strain evidence="26">NAP87</strain>
    </source>
</reference>
<evidence type="ECO:0000313" key="30">
    <source>
        <dbReference type="Proteomes" id="UP000157603"/>
    </source>
</evidence>
<evidence type="ECO:0000313" key="17">
    <source>
        <dbReference type="EMBL" id="ALL73694.1"/>
    </source>
</evidence>
<reference evidence="21" key="11">
    <citation type="submission" date="2019-08" db="EMBL/GenBank/DDBJ databases">
        <title>Annotated Complete DNA Sequences of Six EEHV1A Genomes from Lethal HD cases in Young Asian Elephants from India.</title>
        <authorList>
            <person name="Krishnankutty S.P."/>
            <person name="Zachariah A."/>
            <person name="Maheswari U."/>
            <person name="Heaggans S.Y."/>
            <person name="Muraleedharan M."/>
            <person name="Velayutham D."/>
            <person name="Santhosh S."/>
            <person name="Hayward G.S."/>
        </authorList>
    </citation>
    <scope>NUCLEOTIDE SEQUENCE</scope>
    <source>
        <strain evidence="21">IP91 Thirunelli1</strain>
    </source>
</reference>
<reference evidence="4" key="5">
    <citation type="journal article" date="2014" name="J. Virol.">
        <title>Elephant endotheliotropic herpesviruses EEHV1A, EEHV1B, and EEHV2 from cases of hemorrhagic disease are highly diverged from other mammalian herpesviruses and may form a new subfamily.</title>
        <authorList>
            <person name="Richman LK"/>
            <person name="Zong JC"/>
            <person name="Latimer EM"/>
            <person name="Lock J"/>
            <person name="Fleischer RC"/>
            <person name="Heaggans SY"/>
            <person name="Hayward GS."/>
        </authorList>
    </citation>
    <scope>NUCLEOTIDE SEQUENCE</scope>
    <source>
        <strain evidence="28">NAP81</strain>
        <strain evidence="27">NAP88</strain>
        <strain evidence="4">North American #NAP20</strain>
    </source>
</reference>
<evidence type="ECO:0000313" key="5">
    <source>
        <dbReference type="EMBL" id="ALL73645.1"/>
    </source>
</evidence>
<dbReference type="EMBL" id="HM568526">
    <property type="protein sequence ID" value="ADK70844.1"/>
    <property type="molecule type" value="Genomic_DNA"/>
</dbReference>
<reference evidence="21" key="17">
    <citation type="journal article" name="PLoS ONE">
        <title>Extended genotypic evaluation and comparison of twenty-two cases of lethal EEHV1 hemorrhagic disease in wild and captive Asian elephants in India.</title>
        <authorList>
            <person name="Zachariah A."/>
            <person name="Sajesh P.K."/>
            <person name="Santhosh S."/>
            <person name="Bathrachalam C."/>
            <person name="Megha M."/>
            <person name="Pandiyan J."/>
            <person name="Jishnu M."/>
            <person name="Kobragade R.S."/>
            <person name="Long S.Y."/>
            <person name="Zong J.-C."/>
            <person name="Latimer E.M."/>
            <person name="Heaggans S.Y."/>
            <person name="Hayward G.S."/>
        </authorList>
    </citation>
    <scope>NUCLEOTIDE SEQUENCE</scope>
    <source>
        <strain evidence="25">IP143 Kozhikode l</strain>
        <strain evidence="24">IP164 Muthanga2</strain>
        <strain evidence="23">IP165 Thirunelli2</strain>
        <strain evidence="22">IP43 Chellama Vandalur</strain>
        <strain evidence="21">IP91 Thirunelli1</strain>
    </source>
</reference>
<reference evidence="28" key="14">
    <citation type="submission" date="2019-09" db="EMBL/GenBank/DDBJ databases">
        <title>Viral gene subtyping and strain difference analysis among cases of hemorrhagic disease caused by elephant endotheliotropic herpesvirus type 1.</title>
        <authorList>
            <person name="Zong J.-C."/>
            <person name="Latimer E.M."/>
            <person name="Heaggans S.Y."/>
            <person name="Richman L.K."/>
            <person name="Hayward G.S."/>
        </authorList>
    </citation>
    <scope>NUCLEOTIDE SEQUENCE</scope>
    <source>
        <strain evidence="28">NAP81</strain>
    </source>
</reference>
<evidence type="ECO:0000313" key="23">
    <source>
        <dbReference type="EMBL" id="QOE74845.1"/>
    </source>
</evidence>
<reference evidence="3 30" key="2">
    <citation type="journal article" date="2013" name="Genome Announc.">
        <title>Complete Genome Sequence of Elephant Endotheliotropic Herpesvirus 1A.</title>
        <authorList>
            <person name="Ling P.D."/>
            <person name="Reid J.G."/>
            <person name="Qin X."/>
            <person name="Muzny D.M."/>
            <person name="Gibbs R."/>
            <person name="Petrosino J."/>
            <person name="Peng R."/>
            <person name="Zong J.C."/>
            <person name="Heaggans S.Y."/>
            <person name="Hayward G.S."/>
        </authorList>
    </citation>
    <scope>NUCLEOTIDE SEQUENCE</scope>
    <source>
        <strain evidence="25">IP143 Kozhikode l</strain>
        <strain evidence="24">IP164 Muthanga2</strain>
        <strain evidence="23">IP165 Thirunelli2</strain>
        <strain evidence="22">IP43 Chellama Vandalur</strain>
        <strain evidence="21">IP91 Thirunelli1</strain>
        <strain evidence="3">Kimba NAP23</strain>
        <strain evidence="28">NAP81</strain>
        <strain evidence="27">NAP88</strain>
        <strain evidence="29">Umesh</strain>
    </source>
</reference>
<dbReference type="EMBL" id="KT705254">
    <property type="protein sequence ID" value="ALL73694.1"/>
    <property type="molecule type" value="Genomic_DNA"/>
</dbReference>
<evidence type="ECO:0000313" key="19">
    <source>
        <dbReference type="EMBL" id="ALL73718.1"/>
    </source>
</evidence>
<dbReference type="EMBL" id="HM568515">
    <property type="protein sequence ID" value="ADK70801.1"/>
    <property type="molecule type" value="Genomic_DNA"/>
</dbReference>
<dbReference type="EMBL" id="MN366291">
    <property type="protein sequence ID" value="QOE74725.1"/>
    <property type="molecule type" value="Genomic_DNA"/>
</dbReference>
<dbReference type="EMBL" id="MN366292">
    <property type="protein sequence ID" value="QOE74845.1"/>
    <property type="molecule type" value="Genomic_DNA"/>
</dbReference>
<dbReference type="EMBL" id="KT705244">
    <property type="protein sequence ID" value="ALL73657.1"/>
    <property type="molecule type" value="Genomic_DNA"/>
</dbReference>
<dbReference type="EMBL" id="OR543011">
    <property type="protein sequence ID" value="WNZ34558.1"/>
    <property type="molecule type" value="Genomic_DNA"/>
</dbReference>
<dbReference type="EMBL" id="KT705250">
    <property type="protein sequence ID" value="ALL73678.1"/>
    <property type="molecule type" value="Genomic_DNA"/>
</dbReference>
<evidence type="ECO:0000313" key="2">
    <source>
        <dbReference type="EMBL" id="ADK70844.1"/>
    </source>
</evidence>
<evidence type="ECO:0000313" key="1">
    <source>
        <dbReference type="EMBL" id="ADK70801.1"/>
    </source>
</evidence>
<evidence type="ECO:0000313" key="4">
    <source>
        <dbReference type="EMBL" id="AIH00804.1"/>
    </source>
</evidence>
<reference evidence="21" key="3">
    <citation type="journal article" date="2013" name="J. Wildl. Dis.">
        <title>Fatal herpesvirus hemorrhagic disease in wild and orphan asian elephants in southern India.</title>
        <authorList>
            <person name="Zachariah A."/>
            <person name="Zong J.-C."/>
            <person name="Long S.Y."/>
            <person name="Latimer E.M."/>
            <person name="Heaggans S.Y."/>
            <person name="Richman L.K."/>
            <person name="Hayward G.S."/>
        </authorList>
    </citation>
    <scope>NUCLEOTIDE SEQUENCE</scope>
    <source>
        <strain evidence="25">IP143 Kozhikode l</strain>
        <strain evidence="24">IP164 Muthanga2</strain>
        <strain evidence="23">IP165 Thirunelli2</strain>
        <strain evidence="22">IP43 Chellama Vandalur</strain>
        <strain evidence="21">IP91 Thirunelli1</strain>
    </source>
</reference>
<evidence type="ECO:0000313" key="11">
    <source>
        <dbReference type="EMBL" id="ALL73669.1"/>
    </source>
</evidence>
<dbReference type="EMBL" id="KT705242">
    <property type="protein sequence ID" value="ALL73649.1"/>
    <property type="molecule type" value="Genomic_DNA"/>
</dbReference>
<evidence type="ECO:0000313" key="28">
    <source>
        <dbReference type="EMBL" id="QPP19084.1"/>
    </source>
</evidence>
<dbReference type="EMBL" id="KT705248">
    <property type="protein sequence ID" value="ALL73673.1"/>
    <property type="molecule type" value="Genomic_DNA"/>
</dbReference>
<dbReference type="EMBL" id="KC618527">
    <property type="protein sequence ID" value="AGG16099.1"/>
    <property type="molecule type" value="Genomic_DNA"/>
</dbReference>
<dbReference type="EMBL" id="KT705251">
    <property type="protein sequence ID" value="ALL73682.1"/>
    <property type="molecule type" value="Genomic_DNA"/>
</dbReference>
<reference evidence="21" key="7">
    <citation type="journal article" date="2016" name="MSphere">
        <title>Complete Genome Sequence of Elephant Endotheliotropic Herpesvirus 4, the First Example of a GC-Rich Branch Proboscivirus.</title>
        <authorList>
            <person name="Ling P.D."/>
            <person name="Long S.Y."/>
            <person name="Fuery A."/>
            <person name="Peng R.S."/>
            <person name="Heaggans S.Y."/>
            <person name="Qin X."/>
            <person name="Worley K.C."/>
            <person name="Dugan S."/>
            <person name="Hayward G.S."/>
        </authorList>
    </citation>
    <scope>NUCLEOTIDE SEQUENCE</scope>
    <source>
        <strain evidence="21">IP91 Thirunelli1</strain>
    </source>
</reference>
<evidence type="ECO:0000313" key="14">
    <source>
        <dbReference type="EMBL" id="ALL73682.1"/>
    </source>
</evidence>
<dbReference type="EMBL" id="KT705247">
    <property type="protein sequence ID" value="ALL73669.1"/>
    <property type="molecule type" value="Genomic_DNA"/>
</dbReference>
<evidence type="ECO:0000313" key="8">
    <source>
        <dbReference type="EMBL" id="ALL73657.1"/>
    </source>
</evidence>
<reference evidence="3" key="4">
    <citation type="submission" date="2013-02" db="EMBL/GenBank/DDBJ databases">
        <authorList>
            <person name="Zong J.-C."/>
            <person name="Heaggans S.Y."/>
            <person name="Hayward G.S."/>
        </authorList>
    </citation>
    <scope>NUCLEOTIDE SEQUENCE</scope>
    <source>
        <strain evidence="3">Kimba NAP23</strain>
        <strain evidence="4">North American #NAP20</strain>
    </source>
</reference>
<reference evidence="1" key="1">
    <citation type="submission" date="2010-04" db="EMBL/GenBank/DDBJ databases">
        <title>The Genomes of Seven Distinct Elephant Herpesviruses Associated with Hemorrhagic Disease are Highly Diverged from Both Cytomegaloviruses and Roseoloviruses and Form a New Proboscivirus Genus.</title>
        <authorList>
            <person name="Richman L.K."/>
            <person name="Zong J.-C."/>
            <person name="Latimer E."/>
            <person name="Heaggans S.Y."/>
            <person name="Montali R.J."/>
            <person name="Hayward G.S."/>
        </authorList>
    </citation>
    <scope>NUCLEOTIDE SEQUENCE</scope>
    <source>
        <strain evidence="1">North American #NAP11</strain>
        <strain evidence="2">North American #NAP18</strain>
    </source>
</reference>
<reference evidence="29" key="16">
    <citation type="submission" date="2023-09" db="EMBL/GenBank/DDBJ databases">
        <title>Epidemiological, serological and virological analysis of an outbreak of Elephant endotheliotropic hemorrhagic disease in Switzerland.</title>
        <authorList>
            <person name="Ackermann M."/>
            <person name="Kubacki J."/>
            <person name="Hatt J.-M."/>
            <person name="Schetle N."/>
            <person name="Steinmetz H."/>
            <person name="Heaggans-Ebbesen S.Y."/>
            <person name="Hayward G.S."/>
        </authorList>
    </citation>
    <scope>NUCLEOTIDE SEQUENCE</scope>
    <source>
        <strain evidence="29">Umesh</strain>
    </source>
</reference>
<evidence type="ECO:0000313" key="27">
    <source>
        <dbReference type="EMBL" id="QPP19053.1"/>
    </source>
</evidence>